<dbReference type="InterPro" id="IPR015813">
    <property type="entry name" value="Pyrv/PenolPyrv_kinase-like_dom"/>
</dbReference>
<sequence length="63" mass="6381">MSRVAEAGGEAGTAVGSLAVSAADVDRWMGLGFDFLIVGTDRGYLIRGGTELTGAFEDAVSGE</sequence>
<name>A0A7D5LB02_9EURY</name>
<dbReference type="RefSeq" id="WP_179268360.1">
    <property type="nucleotide sequence ID" value="NZ_CP058579.1"/>
</dbReference>
<proteinExistence type="predicted"/>
<evidence type="ECO:0000313" key="2">
    <source>
        <dbReference type="Proteomes" id="UP000509626"/>
    </source>
</evidence>
<evidence type="ECO:0008006" key="3">
    <source>
        <dbReference type="Google" id="ProtNLM"/>
    </source>
</evidence>
<dbReference type="EMBL" id="CP058579">
    <property type="protein sequence ID" value="QLG61775.1"/>
    <property type="molecule type" value="Genomic_DNA"/>
</dbReference>
<dbReference type="GO" id="GO:0003824">
    <property type="term" value="F:catalytic activity"/>
    <property type="evidence" value="ECO:0007669"/>
    <property type="project" value="InterPro"/>
</dbReference>
<keyword evidence="2" id="KW-1185">Reference proteome</keyword>
<accession>A0A7D5LB02</accession>
<dbReference type="Gene3D" id="3.20.20.60">
    <property type="entry name" value="Phosphoenolpyruvate-binding domains"/>
    <property type="match status" value="1"/>
</dbReference>
<dbReference type="InterPro" id="IPR040442">
    <property type="entry name" value="Pyrv_kinase-like_dom_sf"/>
</dbReference>
<dbReference type="KEGG" id="halu:HUG12_08555"/>
<dbReference type="GeneID" id="56037504"/>
<evidence type="ECO:0000313" key="1">
    <source>
        <dbReference type="EMBL" id="QLG61775.1"/>
    </source>
</evidence>
<organism evidence="1 2">
    <name type="scientific">Halorarum salinum</name>
    <dbReference type="NCBI Taxonomy" id="2743089"/>
    <lineage>
        <taxon>Archaea</taxon>
        <taxon>Methanobacteriati</taxon>
        <taxon>Methanobacteriota</taxon>
        <taxon>Stenosarchaea group</taxon>
        <taxon>Halobacteria</taxon>
        <taxon>Halobacteriales</taxon>
        <taxon>Haloferacaceae</taxon>
        <taxon>Halorarum</taxon>
    </lineage>
</organism>
<reference evidence="1 2" key="1">
    <citation type="submission" date="2020-06" db="EMBL/GenBank/DDBJ databases">
        <title>NJ-3-1, isolated from saline soil.</title>
        <authorList>
            <person name="Cui H.L."/>
            <person name="Shi X."/>
        </authorList>
    </citation>
    <scope>NUCLEOTIDE SEQUENCE [LARGE SCALE GENOMIC DNA]</scope>
    <source>
        <strain evidence="1 2">NJ-3-1</strain>
    </source>
</reference>
<dbReference type="Proteomes" id="UP000509626">
    <property type="component" value="Chromosome"/>
</dbReference>
<gene>
    <name evidence="1" type="ORF">HUG12_08555</name>
</gene>
<dbReference type="AlphaFoldDB" id="A0A7D5LB02"/>
<dbReference type="SUPFAM" id="SSF51621">
    <property type="entry name" value="Phosphoenolpyruvate/pyruvate domain"/>
    <property type="match status" value="1"/>
</dbReference>
<protein>
    <recommendedName>
        <fullName evidence="3">HpcH/HpaI aldolase/citrate lyase domain-containing protein</fullName>
    </recommendedName>
</protein>